<keyword evidence="4" id="KW-1185">Reference proteome</keyword>
<dbReference type="EMBL" id="JXXN02007053">
    <property type="protein sequence ID" value="THD19203.1"/>
    <property type="molecule type" value="Genomic_DNA"/>
</dbReference>
<evidence type="ECO:0000259" key="2">
    <source>
        <dbReference type="PROSITE" id="PS50132"/>
    </source>
</evidence>
<proteinExistence type="predicted"/>
<feature type="region of interest" description="Disordered" evidence="1">
    <location>
        <begin position="95"/>
        <end position="123"/>
    </location>
</feature>
<dbReference type="InterPro" id="IPR016137">
    <property type="entry name" value="RGS"/>
</dbReference>
<name>A0A4E0QVY2_FASHE</name>
<evidence type="ECO:0000313" key="3">
    <source>
        <dbReference type="EMBL" id="THD19203.1"/>
    </source>
</evidence>
<feature type="compositionally biased region" description="Polar residues" evidence="1">
    <location>
        <begin position="106"/>
        <end position="115"/>
    </location>
</feature>
<feature type="domain" description="RGS" evidence="2">
    <location>
        <begin position="1"/>
        <end position="19"/>
    </location>
</feature>
<comment type="caution">
    <text evidence="3">The sequence shown here is derived from an EMBL/GenBank/DDBJ whole genome shotgun (WGS) entry which is preliminary data.</text>
</comment>
<accession>A0A4E0QVY2</accession>
<sequence>MKTDCYPRFLASSFYRDLLPEKPTINLEPDFRKRSSPTVPEVVGRRMSIDSPDVHVRCTPTRKVQGRKSTSICLSPNRSALRISQRSVCSQSVFLSESDPPRSHFHSPQSLSTTYEKCAGTPG</sequence>
<reference evidence="3" key="1">
    <citation type="submission" date="2019-03" db="EMBL/GenBank/DDBJ databases">
        <title>Improved annotation for the trematode Fasciola hepatica.</title>
        <authorList>
            <person name="Choi Y.-J."/>
            <person name="Martin J."/>
            <person name="Mitreva M."/>
        </authorList>
    </citation>
    <scope>NUCLEOTIDE SEQUENCE [LARGE SCALE GENOMIC DNA]</scope>
</reference>
<dbReference type="Proteomes" id="UP000230066">
    <property type="component" value="Unassembled WGS sequence"/>
</dbReference>
<protein>
    <recommendedName>
        <fullName evidence="2">RGS domain-containing protein</fullName>
    </recommendedName>
</protein>
<gene>
    <name evidence="3" type="ORF">D915_010091</name>
</gene>
<dbReference type="Gene3D" id="1.10.196.10">
    <property type="match status" value="1"/>
</dbReference>
<evidence type="ECO:0000313" key="4">
    <source>
        <dbReference type="Proteomes" id="UP000230066"/>
    </source>
</evidence>
<dbReference type="PROSITE" id="PS50132">
    <property type="entry name" value="RGS"/>
    <property type="match status" value="1"/>
</dbReference>
<organism evidence="3 4">
    <name type="scientific">Fasciola hepatica</name>
    <name type="common">Liver fluke</name>
    <dbReference type="NCBI Taxonomy" id="6192"/>
    <lineage>
        <taxon>Eukaryota</taxon>
        <taxon>Metazoa</taxon>
        <taxon>Spiralia</taxon>
        <taxon>Lophotrochozoa</taxon>
        <taxon>Platyhelminthes</taxon>
        <taxon>Trematoda</taxon>
        <taxon>Digenea</taxon>
        <taxon>Plagiorchiida</taxon>
        <taxon>Echinostomata</taxon>
        <taxon>Echinostomatoidea</taxon>
        <taxon>Fasciolidae</taxon>
        <taxon>Fasciola</taxon>
    </lineage>
</organism>
<dbReference type="AlphaFoldDB" id="A0A4E0QVY2"/>
<dbReference type="InterPro" id="IPR024066">
    <property type="entry name" value="RGS_subdom1/3"/>
</dbReference>
<evidence type="ECO:0000256" key="1">
    <source>
        <dbReference type="SAM" id="MobiDB-lite"/>
    </source>
</evidence>